<feature type="coiled-coil region" evidence="5">
    <location>
        <begin position="110"/>
        <end position="160"/>
    </location>
</feature>
<organism evidence="6 7">
    <name type="scientific">Sphenodon punctatus</name>
    <name type="common">Tuatara</name>
    <name type="synonym">Hatteria punctata</name>
    <dbReference type="NCBI Taxonomy" id="8508"/>
    <lineage>
        <taxon>Eukaryota</taxon>
        <taxon>Metazoa</taxon>
        <taxon>Chordata</taxon>
        <taxon>Craniata</taxon>
        <taxon>Vertebrata</taxon>
        <taxon>Euteleostomi</taxon>
        <taxon>Lepidosauria</taxon>
        <taxon>Sphenodontia</taxon>
        <taxon>Sphenodontidae</taxon>
        <taxon>Sphenodon</taxon>
    </lineage>
</organism>
<evidence type="ECO:0000256" key="5">
    <source>
        <dbReference type="SAM" id="Coils"/>
    </source>
</evidence>
<dbReference type="AlphaFoldDB" id="A0A8D0H896"/>
<keyword evidence="7" id="KW-1185">Reference proteome</keyword>
<accession>A0A8D0H896</accession>
<reference evidence="6" key="1">
    <citation type="submission" date="2025-08" db="UniProtKB">
        <authorList>
            <consortium name="Ensembl"/>
        </authorList>
    </citation>
    <scope>IDENTIFICATION</scope>
</reference>
<sequence length="208" mass="25146">MKELHAELMEEQQQLLNKLQQQLEATHQEEMQHTWLQSQTLHNIDLETLQLNLNNTNTTQLEQTQTNLRKEREPDLMELQEMLYDTHAWEAAVPKNQHQFELEHIKEQNLKEKEEIALKYQQELELKEQRLVPTSYLEDVERLKQDFEQQQQQRSNHETELELRTYVEQKLRTVEENYRGEFTVLHQRLQEVDSLELDISHKQPVNIG</sequence>
<evidence type="ECO:0000256" key="1">
    <source>
        <dbReference type="ARBA" id="ARBA00004300"/>
    </source>
</evidence>
<comment type="subcellular location">
    <subcellularLocation>
        <location evidence="1">Cytoplasm</location>
        <location evidence="1">Cytoskeleton</location>
        <location evidence="1">Microtubule organizing center</location>
        <location evidence="1">Centrosome</location>
    </subcellularLocation>
</comment>
<dbReference type="PANTHER" id="PTHR44981:SF3">
    <property type="entry name" value="PERICENTRIN"/>
    <property type="match status" value="1"/>
</dbReference>
<dbReference type="GO" id="GO:0007165">
    <property type="term" value="P:signal transduction"/>
    <property type="evidence" value="ECO:0007669"/>
    <property type="project" value="InterPro"/>
</dbReference>
<dbReference type="PANTHER" id="PTHR44981">
    <property type="entry name" value="PERICENTRIN-LIKE PROTEIN, ISOFORM F"/>
    <property type="match status" value="1"/>
</dbReference>
<evidence type="ECO:0000256" key="2">
    <source>
        <dbReference type="ARBA" id="ARBA00022490"/>
    </source>
</evidence>
<reference evidence="6" key="2">
    <citation type="submission" date="2025-09" db="UniProtKB">
        <authorList>
            <consortium name="Ensembl"/>
        </authorList>
    </citation>
    <scope>IDENTIFICATION</scope>
</reference>
<dbReference type="InterPro" id="IPR028745">
    <property type="entry name" value="AKAP9/Pericentrin"/>
</dbReference>
<dbReference type="GO" id="GO:0060090">
    <property type="term" value="F:molecular adaptor activity"/>
    <property type="evidence" value="ECO:0007669"/>
    <property type="project" value="InterPro"/>
</dbReference>
<protein>
    <submittedName>
        <fullName evidence="6">Uncharacterized protein</fullName>
    </submittedName>
</protein>
<feature type="coiled-coil region" evidence="5">
    <location>
        <begin position="1"/>
        <end position="29"/>
    </location>
</feature>
<keyword evidence="2" id="KW-0963">Cytoplasm</keyword>
<proteinExistence type="predicted"/>
<evidence type="ECO:0000256" key="3">
    <source>
        <dbReference type="ARBA" id="ARBA00023054"/>
    </source>
</evidence>
<dbReference type="GO" id="GO:0005813">
    <property type="term" value="C:centrosome"/>
    <property type="evidence" value="ECO:0007669"/>
    <property type="project" value="UniProtKB-SubCell"/>
</dbReference>
<keyword evidence="3 5" id="KW-0175">Coiled coil</keyword>
<evidence type="ECO:0000313" key="6">
    <source>
        <dbReference type="Ensembl" id="ENSSPUP00000019858.1"/>
    </source>
</evidence>
<evidence type="ECO:0000313" key="7">
    <source>
        <dbReference type="Proteomes" id="UP000694392"/>
    </source>
</evidence>
<dbReference type="Proteomes" id="UP000694392">
    <property type="component" value="Unplaced"/>
</dbReference>
<evidence type="ECO:0000256" key="4">
    <source>
        <dbReference type="ARBA" id="ARBA00023212"/>
    </source>
</evidence>
<dbReference type="Ensembl" id="ENSSPUT00000021153.1">
    <property type="protein sequence ID" value="ENSSPUP00000019858.1"/>
    <property type="gene ID" value="ENSSPUG00000015287.1"/>
</dbReference>
<name>A0A8D0H896_SPHPU</name>
<keyword evidence="4" id="KW-0206">Cytoskeleton</keyword>